<organism evidence="3">
    <name type="scientific">Melampsora larici-populina (strain 98AG31 / pathotype 3-4-7)</name>
    <name type="common">Poplar leaf rust fungus</name>
    <dbReference type="NCBI Taxonomy" id="747676"/>
    <lineage>
        <taxon>Eukaryota</taxon>
        <taxon>Fungi</taxon>
        <taxon>Dikarya</taxon>
        <taxon>Basidiomycota</taxon>
        <taxon>Pucciniomycotina</taxon>
        <taxon>Pucciniomycetes</taxon>
        <taxon>Pucciniales</taxon>
        <taxon>Melampsoraceae</taxon>
        <taxon>Melampsora</taxon>
    </lineage>
</organism>
<feature type="signal peptide" evidence="1">
    <location>
        <begin position="1"/>
        <end position="20"/>
    </location>
</feature>
<feature type="chain" id="PRO_5003315359" evidence="1">
    <location>
        <begin position="21"/>
        <end position="194"/>
    </location>
</feature>
<dbReference type="EMBL" id="GL883113">
    <property type="protein sequence ID" value="EGG05469.1"/>
    <property type="molecule type" value="Genomic_DNA"/>
</dbReference>
<evidence type="ECO:0000256" key="1">
    <source>
        <dbReference type="SAM" id="SignalP"/>
    </source>
</evidence>
<dbReference type="AlphaFoldDB" id="F4RQ55"/>
<dbReference type="RefSeq" id="XP_007411391.1">
    <property type="nucleotide sequence ID" value="XM_007411329.1"/>
</dbReference>
<evidence type="ECO:0000313" key="3">
    <source>
        <dbReference type="Proteomes" id="UP000001072"/>
    </source>
</evidence>
<dbReference type="VEuPathDB" id="FungiDB:MELLADRAFT_123710"/>
<accession>F4RQ55</accession>
<name>F4RQ55_MELLP</name>
<dbReference type="PANTHER" id="PTHR38849">
    <property type="entry name" value="SMALL SECRETED PROTEIN"/>
    <property type="match status" value="1"/>
</dbReference>
<dbReference type="PANTHER" id="PTHR38849:SF1">
    <property type="entry name" value="SMALL SECRETED PROTEIN"/>
    <property type="match status" value="1"/>
</dbReference>
<proteinExistence type="predicted"/>
<dbReference type="Proteomes" id="UP000001072">
    <property type="component" value="Unassembled WGS sequence"/>
</dbReference>
<sequence length="194" mass="20938">MLAICRLFLIVTLLASHGLSLPVVEGDVQESSSPSTLSTHSIVRRKEKKSGSADYASFQISDGTAGKAKENAIKVFLTPYKLTLSDSLVIGPDDNLKKISKSDYQKIKSMASVASKSEEGFNKAIKGGKDAALQRGKIANKVLKIMGHLTYIYIDKANGKGAADLEKETKKLKKNIATDKADNGKSMKSFLSKK</sequence>
<keyword evidence="1" id="KW-0732">Signal</keyword>
<dbReference type="HOGENOM" id="CLU_1360694_0_0_1"/>
<dbReference type="OrthoDB" id="2151417at2759"/>
<evidence type="ECO:0000313" key="2">
    <source>
        <dbReference type="EMBL" id="EGG05469.1"/>
    </source>
</evidence>
<dbReference type="eggNOG" id="ENOG502SA5Y">
    <property type="taxonomic scope" value="Eukaryota"/>
</dbReference>
<dbReference type="InParanoid" id="F4RQ55"/>
<protein>
    <submittedName>
        <fullName evidence="2">Secreted protein</fullName>
    </submittedName>
</protein>
<keyword evidence="3" id="KW-1185">Reference proteome</keyword>
<gene>
    <name evidence="2" type="ORF">MELLADRAFT_123710</name>
</gene>
<dbReference type="KEGG" id="mlr:MELLADRAFT_123710"/>
<dbReference type="GeneID" id="18926445"/>
<reference evidence="3" key="1">
    <citation type="journal article" date="2011" name="Proc. Natl. Acad. Sci. U.S.A.">
        <title>Obligate biotrophy features unraveled by the genomic analysis of rust fungi.</title>
        <authorList>
            <person name="Duplessis S."/>
            <person name="Cuomo C.A."/>
            <person name="Lin Y.-C."/>
            <person name="Aerts A."/>
            <person name="Tisserant E."/>
            <person name="Veneault-Fourrey C."/>
            <person name="Joly D.L."/>
            <person name="Hacquard S."/>
            <person name="Amselem J."/>
            <person name="Cantarel B.L."/>
            <person name="Chiu R."/>
            <person name="Coutinho P.M."/>
            <person name="Feau N."/>
            <person name="Field M."/>
            <person name="Frey P."/>
            <person name="Gelhaye E."/>
            <person name="Goldberg J."/>
            <person name="Grabherr M.G."/>
            <person name="Kodira C.D."/>
            <person name="Kohler A."/>
            <person name="Kuees U."/>
            <person name="Lindquist E.A."/>
            <person name="Lucas S.M."/>
            <person name="Mago R."/>
            <person name="Mauceli E."/>
            <person name="Morin E."/>
            <person name="Murat C."/>
            <person name="Pangilinan J.L."/>
            <person name="Park R."/>
            <person name="Pearson M."/>
            <person name="Quesneville H."/>
            <person name="Rouhier N."/>
            <person name="Sakthikumar S."/>
            <person name="Salamov A.A."/>
            <person name="Schmutz J."/>
            <person name="Selles B."/>
            <person name="Shapiro H."/>
            <person name="Tanguay P."/>
            <person name="Tuskan G.A."/>
            <person name="Henrissat B."/>
            <person name="Van de Peer Y."/>
            <person name="Rouze P."/>
            <person name="Ellis J.G."/>
            <person name="Dodds P.N."/>
            <person name="Schein J.E."/>
            <person name="Zhong S."/>
            <person name="Hamelin R.C."/>
            <person name="Grigoriev I.V."/>
            <person name="Szabo L.J."/>
            <person name="Martin F."/>
        </authorList>
    </citation>
    <scope>NUCLEOTIDE SEQUENCE [LARGE SCALE GENOMIC DNA]</scope>
    <source>
        <strain evidence="3">98AG31 / pathotype 3-4-7</strain>
    </source>
</reference>